<dbReference type="NCBIfam" id="NF002806">
    <property type="entry name" value="PRK02948.1"/>
    <property type="match status" value="1"/>
</dbReference>
<proteinExistence type="predicted"/>
<dbReference type="InterPro" id="IPR015421">
    <property type="entry name" value="PyrdxlP-dep_Trfase_major"/>
</dbReference>
<dbReference type="InterPro" id="IPR000192">
    <property type="entry name" value="Aminotrans_V_dom"/>
</dbReference>
<name>A0ABY4HAL7_9BACI</name>
<keyword evidence="2" id="KW-0663">Pyridoxal phosphate</keyword>
<dbReference type="Pfam" id="PF00266">
    <property type="entry name" value="Aminotran_5"/>
    <property type="match status" value="1"/>
</dbReference>
<evidence type="ECO:0000259" key="3">
    <source>
        <dbReference type="Pfam" id="PF00266"/>
    </source>
</evidence>
<accession>A0ABY4HAL7</accession>
<dbReference type="PANTHER" id="PTHR11601">
    <property type="entry name" value="CYSTEINE DESULFURYLASE FAMILY MEMBER"/>
    <property type="match status" value="1"/>
</dbReference>
<dbReference type="RefSeq" id="WP_245032343.1">
    <property type="nucleotide sequence ID" value="NZ_CP095075.1"/>
</dbReference>
<gene>
    <name evidence="4" type="ORF">MUO15_20600</name>
</gene>
<evidence type="ECO:0000313" key="4">
    <source>
        <dbReference type="EMBL" id="UOR11918.1"/>
    </source>
</evidence>
<dbReference type="InterPro" id="IPR015424">
    <property type="entry name" value="PyrdxlP-dep_Trfase"/>
</dbReference>
<reference evidence="4" key="1">
    <citation type="submission" date="2022-04" db="EMBL/GenBank/DDBJ databases">
        <title>Halobacillus sp. isolated from saltern.</title>
        <authorList>
            <person name="Won M."/>
            <person name="Lee C.-M."/>
            <person name="Woen H.-Y."/>
            <person name="Kwon S.-W."/>
        </authorList>
    </citation>
    <scope>NUCLEOTIDE SEQUENCE</scope>
    <source>
        <strain evidence="4">SSHM10-5</strain>
    </source>
</reference>
<dbReference type="Gene3D" id="3.40.640.10">
    <property type="entry name" value="Type I PLP-dependent aspartate aminotransferase-like (Major domain)"/>
    <property type="match status" value="1"/>
</dbReference>
<evidence type="ECO:0000313" key="5">
    <source>
        <dbReference type="Proteomes" id="UP000830326"/>
    </source>
</evidence>
<keyword evidence="5" id="KW-1185">Reference proteome</keyword>
<dbReference type="PANTHER" id="PTHR11601:SF50">
    <property type="entry name" value="CYSTEINE DESULFURASE ISCS 2-RELATED"/>
    <property type="match status" value="1"/>
</dbReference>
<dbReference type="InterPro" id="IPR015422">
    <property type="entry name" value="PyrdxlP-dep_Trfase_small"/>
</dbReference>
<dbReference type="Gene3D" id="1.10.260.50">
    <property type="match status" value="1"/>
</dbReference>
<evidence type="ECO:0000256" key="1">
    <source>
        <dbReference type="ARBA" id="ARBA00001933"/>
    </source>
</evidence>
<organism evidence="4 5">
    <name type="scientific">Halobacillus amylolyticus</name>
    <dbReference type="NCBI Taxonomy" id="2932259"/>
    <lineage>
        <taxon>Bacteria</taxon>
        <taxon>Bacillati</taxon>
        <taxon>Bacillota</taxon>
        <taxon>Bacilli</taxon>
        <taxon>Bacillales</taxon>
        <taxon>Bacillaceae</taxon>
        <taxon>Halobacillus</taxon>
    </lineage>
</organism>
<feature type="domain" description="Aminotransferase class V" evidence="3">
    <location>
        <begin position="2"/>
        <end position="363"/>
    </location>
</feature>
<comment type="cofactor">
    <cofactor evidence="1">
        <name>pyridoxal 5'-phosphate</name>
        <dbReference type="ChEBI" id="CHEBI:597326"/>
    </cofactor>
</comment>
<sequence length="380" mass="41560">MIYLDNSATTKPLPEVLESYMKAATTYYANPSSIHLLGSEAERLLTKSRNMVAAIMGIEANEVLFTSGGTEANNLAIKGIALQHQNRGKHMITTQIEHPSVLEAFRGLEDLGFEVTYLGVDQEGYVDPCDLENTIREDTILVSIMSVNNELGTIQPVQEIGKIAKKYPKLFFHVDHVQGLGKVPMNVGQSNIDLCSVSGHKIHGLKGTGALFVRGNVTLFPLLHGGSQENGKRAGTENLPAVVAFAKALRLIMDKEQNHLPELISLQKYVRHQLSQIDSLLINSPVNSAPHIVNVSLPGFKPEVIIHTLAQRGIYISTKSACSSKQPDVSSVLKACRIDASRTTSSLRISLSYQNTVTEIDQFIQALKEAIVHLKTSMGR</sequence>
<dbReference type="EMBL" id="CP095075">
    <property type="protein sequence ID" value="UOR11918.1"/>
    <property type="molecule type" value="Genomic_DNA"/>
</dbReference>
<dbReference type="SUPFAM" id="SSF53383">
    <property type="entry name" value="PLP-dependent transferases"/>
    <property type="match status" value="1"/>
</dbReference>
<dbReference type="Proteomes" id="UP000830326">
    <property type="component" value="Chromosome"/>
</dbReference>
<dbReference type="InterPro" id="IPR016454">
    <property type="entry name" value="Cysteine_dSase"/>
</dbReference>
<protein>
    <submittedName>
        <fullName evidence="4">Cysteine desulfurase</fullName>
    </submittedName>
</protein>
<dbReference type="PIRSF" id="PIRSF005572">
    <property type="entry name" value="NifS"/>
    <property type="match status" value="1"/>
</dbReference>
<dbReference type="Gene3D" id="3.90.1150.10">
    <property type="entry name" value="Aspartate Aminotransferase, domain 1"/>
    <property type="match status" value="1"/>
</dbReference>
<evidence type="ECO:0000256" key="2">
    <source>
        <dbReference type="ARBA" id="ARBA00022898"/>
    </source>
</evidence>